<dbReference type="HOGENOM" id="CLU_044365_1_0_10"/>
<keyword evidence="2" id="KW-0479">Metal-binding</keyword>
<keyword evidence="8" id="KW-1185">Reference proteome</keyword>
<dbReference type="GO" id="GO:0003676">
    <property type="term" value="F:nucleic acid binding"/>
    <property type="evidence" value="ECO:0007669"/>
    <property type="project" value="InterPro"/>
</dbReference>
<protein>
    <submittedName>
        <fullName evidence="7">Putative S1/P1 Nuclease</fullName>
    </submittedName>
</protein>
<keyword evidence="6" id="KW-0325">Glycoprotein</keyword>
<dbReference type="GO" id="GO:0046872">
    <property type="term" value="F:metal ion binding"/>
    <property type="evidence" value="ECO:0007669"/>
    <property type="project" value="UniProtKB-KW"/>
</dbReference>
<dbReference type="SUPFAM" id="SSF48537">
    <property type="entry name" value="Phospholipase C/P1 nuclease"/>
    <property type="match status" value="1"/>
</dbReference>
<keyword evidence="5" id="KW-1015">Disulfide bond</keyword>
<dbReference type="eggNOG" id="ENOG502Z82C">
    <property type="taxonomic scope" value="Bacteria"/>
</dbReference>
<proteinExistence type="predicted"/>
<evidence type="ECO:0000256" key="2">
    <source>
        <dbReference type="ARBA" id="ARBA00022723"/>
    </source>
</evidence>
<dbReference type="GO" id="GO:0006308">
    <property type="term" value="P:DNA catabolic process"/>
    <property type="evidence" value="ECO:0007669"/>
    <property type="project" value="InterPro"/>
</dbReference>
<dbReference type="GO" id="GO:0004519">
    <property type="term" value="F:endonuclease activity"/>
    <property type="evidence" value="ECO:0007669"/>
    <property type="project" value="UniProtKB-KW"/>
</dbReference>
<dbReference type="KEGG" id="rbi:RB2501_01965"/>
<dbReference type="Gene3D" id="1.10.575.10">
    <property type="entry name" value="P1 Nuclease"/>
    <property type="match status" value="1"/>
</dbReference>
<keyword evidence="3" id="KW-0255">Endonuclease</keyword>
<dbReference type="EMBL" id="CP001712">
    <property type="protein sequence ID" value="EAR14153.1"/>
    <property type="molecule type" value="Genomic_DNA"/>
</dbReference>
<evidence type="ECO:0000256" key="6">
    <source>
        <dbReference type="ARBA" id="ARBA00023180"/>
    </source>
</evidence>
<evidence type="ECO:0000256" key="4">
    <source>
        <dbReference type="ARBA" id="ARBA00022801"/>
    </source>
</evidence>
<dbReference type="InterPro" id="IPR003154">
    <property type="entry name" value="S1/P1nuclease"/>
</dbReference>
<accession>A4CQ68</accession>
<organism evidence="7 8">
    <name type="scientific">Robiginitalea biformata (strain ATCC BAA-864 / DSM 15991 / KCTC 12146 / HTCC2501)</name>
    <dbReference type="NCBI Taxonomy" id="313596"/>
    <lineage>
        <taxon>Bacteria</taxon>
        <taxon>Pseudomonadati</taxon>
        <taxon>Bacteroidota</taxon>
        <taxon>Flavobacteriia</taxon>
        <taxon>Flavobacteriales</taxon>
        <taxon>Flavobacteriaceae</taxon>
        <taxon>Robiginitalea</taxon>
    </lineage>
</organism>
<dbReference type="OrthoDB" id="267579at2"/>
<name>A4CQ68_ROBBH</name>
<dbReference type="AlphaFoldDB" id="A4CQ68"/>
<dbReference type="RefSeq" id="WP_015755589.1">
    <property type="nucleotide sequence ID" value="NC_013222.1"/>
</dbReference>
<dbReference type="PANTHER" id="PTHR33146">
    <property type="entry name" value="ENDONUCLEASE 4"/>
    <property type="match status" value="1"/>
</dbReference>
<evidence type="ECO:0000313" key="7">
    <source>
        <dbReference type="EMBL" id="EAR14153.1"/>
    </source>
</evidence>
<reference evidence="7 8" key="1">
    <citation type="journal article" date="2009" name="J. Bacteriol.">
        <title>Complete genome sequence of Robiginitalea biformata HTCC2501.</title>
        <authorList>
            <person name="Oh H.M."/>
            <person name="Giovannoni S.J."/>
            <person name="Lee K."/>
            <person name="Ferriera S."/>
            <person name="Johnson J."/>
            <person name="Cho J.C."/>
        </authorList>
    </citation>
    <scope>NUCLEOTIDE SEQUENCE [LARGE SCALE GENOMIC DNA]</scope>
    <source>
        <strain evidence="8">ATCC BAA-864 / HTCC2501 / KCTC 12146</strain>
    </source>
</reference>
<keyword evidence="4" id="KW-0378">Hydrolase</keyword>
<dbReference type="Proteomes" id="UP000009049">
    <property type="component" value="Chromosome"/>
</dbReference>
<dbReference type="InterPro" id="IPR008947">
    <property type="entry name" value="PLipase_C/P1_nuclease_dom_sf"/>
</dbReference>
<dbReference type="Pfam" id="PF02265">
    <property type="entry name" value="S1-P1_nuclease"/>
    <property type="match status" value="1"/>
</dbReference>
<dbReference type="CDD" id="cd11010">
    <property type="entry name" value="S1-P1_nuclease"/>
    <property type="match status" value="1"/>
</dbReference>
<evidence type="ECO:0000313" key="8">
    <source>
        <dbReference type="Proteomes" id="UP000009049"/>
    </source>
</evidence>
<evidence type="ECO:0000256" key="1">
    <source>
        <dbReference type="ARBA" id="ARBA00022722"/>
    </source>
</evidence>
<dbReference type="PANTHER" id="PTHR33146:SF26">
    <property type="entry name" value="ENDONUCLEASE 4"/>
    <property type="match status" value="1"/>
</dbReference>
<evidence type="ECO:0000256" key="5">
    <source>
        <dbReference type="ARBA" id="ARBA00023157"/>
    </source>
</evidence>
<evidence type="ECO:0000256" key="3">
    <source>
        <dbReference type="ARBA" id="ARBA00022759"/>
    </source>
</evidence>
<dbReference type="GO" id="GO:0016788">
    <property type="term" value="F:hydrolase activity, acting on ester bonds"/>
    <property type="evidence" value="ECO:0007669"/>
    <property type="project" value="InterPro"/>
</dbReference>
<keyword evidence="1" id="KW-0540">Nuclease</keyword>
<gene>
    <name evidence="7" type="ordered locus">RB2501_01965</name>
</gene>
<dbReference type="STRING" id="313596.RB2501_01965"/>
<sequence length="257" mass="29286">MKKTILFLCLFPLLTAADLPDWGRTGHRAIGEVAEAHLSRRARKAVSRLLEGESLAKVSTFGDDIKSDTTYRSFSPWHYVNLPPETPYGEITPNPDGDILQGIEHCIRVLKDPASPRDQQVFYLKLLVHLVGDLHQPMHVGRPEDRGGNDIQLQYFDKGTNLHRLWDSDMIEDYGMSYTELAETLPPATRREIRVIQSGSVLEWAGQSQSLANRVYASVENGEKLYYRYRYLWWDSVERQLLLGGLRLAAVLNDIYG</sequence>